<accession>X0ZKA9</accession>
<dbReference type="InterPro" id="IPR001753">
    <property type="entry name" value="Enoyl-CoA_hydra/iso"/>
</dbReference>
<evidence type="ECO:0008006" key="3">
    <source>
        <dbReference type="Google" id="ProtNLM"/>
    </source>
</evidence>
<dbReference type="AlphaFoldDB" id="X0ZKA9"/>
<evidence type="ECO:0000313" key="2">
    <source>
        <dbReference type="EMBL" id="GAG48736.1"/>
    </source>
</evidence>
<keyword evidence="1" id="KW-0456">Lyase</keyword>
<dbReference type="GO" id="GO:0016829">
    <property type="term" value="F:lyase activity"/>
    <property type="evidence" value="ECO:0007669"/>
    <property type="project" value="UniProtKB-KW"/>
</dbReference>
<dbReference type="SUPFAM" id="SSF52096">
    <property type="entry name" value="ClpP/crotonase"/>
    <property type="match status" value="1"/>
</dbReference>
<dbReference type="InterPro" id="IPR014748">
    <property type="entry name" value="Enoyl-CoA_hydra_C"/>
</dbReference>
<dbReference type="Gene3D" id="1.10.12.10">
    <property type="entry name" value="Lyase 2-enoyl-coa Hydratase, Chain A, domain 2"/>
    <property type="match status" value="1"/>
</dbReference>
<dbReference type="GO" id="GO:0006635">
    <property type="term" value="P:fatty acid beta-oxidation"/>
    <property type="evidence" value="ECO:0007669"/>
    <property type="project" value="TreeGrafter"/>
</dbReference>
<proteinExistence type="predicted"/>
<dbReference type="InterPro" id="IPR029045">
    <property type="entry name" value="ClpP/crotonase-like_dom_sf"/>
</dbReference>
<dbReference type="Pfam" id="PF00378">
    <property type="entry name" value="ECH_1"/>
    <property type="match status" value="1"/>
</dbReference>
<organism evidence="2">
    <name type="scientific">marine sediment metagenome</name>
    <dbReference type="NCBI Taxonomy" id="412755"/>
    <lineage>
        <taxon>unclassified sequences</taxon>
        <taxon>metagenomes</taxon>
        <taxon>ecological metagenomes</taxon>
    </lineage>
</organism>
<dbReference type="Gene3D" id="3.90.226.10">
    <property type="entry name" value="2-enoyl-CoA Hydratase, Chain A, domain 1"/>
    <property type="match status" value="1"/>
</dbReference>
<evidence type="ECO:0000256" key="1">
    <source>
        <dbReference type="ARBA" id="ARBA00023239"/>
    </source>
</evidence>
<gene>
    <name evidence="2" type="ORF">S01H1_78858</name>
</gene>
<dbReference type="PANTHER" id="PTHR11941:SF54">
    <property type="entry name" value="ENOYL-COA HYDRATASE, MITOCHONDRIAL"/>
    <property type="match status" value="1"/>
</dbReference>
<dbReference type="EMBL" id="BARS01053105">
    <property type="protein sequence ID" value="GAG48736.1"/>
    <property type="molecule type" value="Genomic_DNA"/>
</dbReference>
<comment type="caution">
    <text evidence="2">The sequence shown here is derived from an EMBL/GenBank/DDBJ whole genome shotgun (WGS) entry which is preliminary data.</text>
</comment>
<protein>
    <recommendedName>
        <fullName evidence="3">Enoyl-CoA hydratase</fullName>
    </recommendedName>
</protein>
<reference evidence="2" key="1">
    <citation type="journal article" date="2014" name="Front. Microbiol.">
        <title>High frequency of phylogenetically diverse reductive dehalogenase-homologous genes in deep subseafloor sedimentary metagenomes.</title>
        <authorList>
            <person name="Kawai M."/>
            <person name="Futagami T."/>
            <person name="Toyoda A."/>
            <person name="Takaki Y."/>
            <person name="Nishi S."/>
            <person name="Hori S."/>
            <person name="Arai W."/>
            <person name="Tsubouchi T."/>
            <person name="Morono Y."/>
            <person name="Uchiyama I."/>
            <person name="Ito T."/>
            <person name="Fujiyama A."/>
            <person name="Inagaki F."/>
            <person name="Takami H."/>
        </authorList>
    </citation>
    <scope>NUCLEOTIDE SEQUENCE</scope>
    <source>
        <strain evidence="2">Expedition CK06-06</strain>
    </source>
</reference>
<dbReference type="PANTHER" id="PTHR11941">
    <property type="entry name" value="ENOYL-COA HYDRATASE-RELATED"/>
    <property type="match status" value="1"/>
</dbReference>
<name>X0ZKA9_9ZZZZ</name>
<dbReference type="CDD" id="cd06558">
    <property type="entry name" value="crotonase-like"/>
    <property type="match status" value="1"/>
</dbReference>
<sequence length="194" mass="21630">LSGMGEYPRPIPPATSPVSEYQHRLLKALRGLRKPIIASIHGYCHGMGEDAAMACDLRIAAEGTRFGEPRILRGMHITTGATYLMPRMVGLPRAVELLMLGEAFDAQEALRIGLVHRVVPAEELESATMELAERLAAGPTKAYGVLKQQVYAEFDMNIDEALRDMVYNRYTEIADREEGVRAFLEKREPKFTGR</sequence>
<feature type="non-terminal residue" evidence="2">
    <location>
        <position position="1"/>
    </location>
</feature>